<dbReference type="AlphaFoldDB" id="A0A919J6W4"/>
<sequence length="90" mass="9564">MRYQLRYVRVERNHTGCRSSRAAGLCHHCGVSTFPPRFPSSAGEILFDAGAENGDLILVGSVTVEVARTSSAVTAEEVRLTAAPTGSSAR</sequence>
<protein>
    <submittedName>
        <fullName evidence="1">Uncharacterized protein</fullName>
    </submittedName>
</protein>
<proteinExistence type="predicted"/>
<name>A0A919J6W4_9ACTN</name>
<organism evidence="1 2">
    <name type="scientific">Paractinoplanes ferrugineus</name>
    <dbReference type="NCBI Taxonomy" id="113564"/>
    <lineage>
        <taxon>Bacteria</taxon>
        <taxon>Bacillati</taxon>
        <taxon>Actinomycetota</taxon>
        <taxon>Actinomycetes</taxon>
        <taxon>Micromonosporales</taxon>
        <taxon>Micromonosporaceae</taxon>
        <taxon>Paractinoplanes</taxon>
    </lineage>
</organism>
<evidence type="ECO:0000313" key="1">
    <source>
        <dbReference type="EMBL" id="GIE15956.1"/>
    </source>
</evidence>
<keyword evidence="2" id="KW-1185">Reference proteome</keyword>
<gene>
    <name evidence="1" type="ORF">Afe05nite_77960</name>
</gene>
<comment type="caution">
    <text evidence="1">The sequence shown here is derived from an EMBL/GenBank/DDBJ whole genome shotgun (WGS) entry which is preliminary data.</text>
</comment>
<reference evidence="1" key="1">
    <citation type="submission" date="2021-01" db="EMBL/GenBank/DDBJ databases">
        <title>Whole genome shotgun sequence of Actinoplanes ferrugineus NBRC 15555.</title>
        <authorList>
            <person name="Komaki H."/>
            <person name="Tamura T."/>
        </authorList>
    </citation>
    <scope>NUCLEOTIDE SEQUENCE</scope>
    <source>
        <strain evidence="1">NBRC 15555</strain>
    </source>
</reference>
<dbReference type="Proteomes" id="UP000598174">
    <property type="component" value="Unassembled WGS sequence"/>
</dbReference>
<accession>A0A919J6W4</accession>
<dbReference type="EMBL" id="BOMM01000075">
    <property type="protein sequence ID" value="GIE15956.1"/>
    <property type="molecule type" value="Genomic_DNA"/>
</dbReference>
<evidence type="ECO:0000313" key="2">
    <source>
        <dbReference type="Proteomes" id="UP000598174"/>
    </source>
</evidence>